<name>A0ABR3G894_9PEZI</name>
<organism evidence="1 2">
    <name type="scientific">Discina gigas</name>
    <dbReference type="NCBI Taxonomy" id="1032678"/>
    <lineage>
        <taxon>Eukaryota</taxon>
        <taxon>Fungi</taxon>
        <taxon>Dikarya</taxon>
        <taxon>Ascomycota</taxon>
        <taxon>Pezizomycotina</taxon>
        <taxon>Pezizomycetes</taxon>
        <taxon>Pezizales</taxon>
        <taxon>Discinaceae</taxon>
        <taxon>Discina</taxon>
    </lineage>
</organism>
<protein>
    <recommendedName>
        <fullName evidence="3">F-box domain-containing protein</fullName>
    </recommendedName>
</protein>
<sequence>MKIGALEVYRASKKYYSILAEDNGGICALGKQLIDAIPADPDTLQAWKRLKINHFAEEDIRLLSLPVSNKPTYGGYIGKPTRHFPIRPPQAKWIYIIDLDNDIFRVFLADFASRMLNLHNLPRWLFECAAPSSHGPCRIDDGKHVFMDPLPRAYLPPSNVSVQPDRMALDYYHRCAPKLRPVHRFPGLEMFDVRMHFRLALLTIFYNGLLEMFHVIKHQRSPRVTDNFHTLAYSIINLARSSVEVRLLYNKGYSTATESTRGRRADPRDPYAPLPSTSECWIEDVLVVLDQDISTKENLHAAIGRAIQRTHTGANSSAEHTTPTDQTRPTAIICSLTALVLVYIRGGEVLHTPNLEFFPQYSTHDVDSVASDGVFALFDTFYRPSQLAEPRAFPRRYKHLPTEICQLIFAHACPSTRNALESSCRLFHGISHDHGLRVADCYLQKRSYEGGTTSFVGESYVIPGKVWGKAGATYPGGRARYDPQAGKYTSRTIVHLVPGQSRFGPVYRTFLMMPDSSIVKLQMPLLEAKELGT</sequence>
<evidence type="ECO:0000313" key="2">
    <source>
        <dbReference type="Proteomes" id="UP001447188"/>
    </source>
</evidence>
<dbReference type="EMBL" id="JBBBZM010000182">
    <property type="protein sequence ID" value="KAL0632177.1"/>
    <property type="molecule type" value="Genomic_DNA"/>
</dbReference>
<proteinExistence type="predicted"/>
<evidence type="ECO:0008006" key="3">
    <source>
        <dbReference type="Google" id="ProtNLM"/>
    </source>
</evidence>
<reference evidence="1 2" key="1">
    <citation type="submission" date="2024-02" db="EMBL/GenBank/DDBJ databases">
        <title>Discinaceae phylogenomics.</title>
        <authorList>
            <person name="Dirks A.C."/>
            <person name="James T.Y."/>
        </authorList>
    </citation>
    <scope>NUCLEOTIDE SEQUENCE [LARGE SCALE GENOMIC DNA]</scope>
    <source>
        <strain evidence="1 2">ACD0624</strain>
    </source>
</reference>
<evidence type="ECO:0000313" key="1">
    <source>
        <dbReference type="EMBL" id="KAL0632177.1"/>
    </source>
</evidence>
<dbReference type="Proteomes" id="UP001447188">
    <property type="component" value="Unassembled WGS sequence"/>
</dbReference>
<gene>
    <name evidence="1" type="ORF">Q9L58_008926</name>
</gene>
<accession>A0ABR3G894</accession>
<comment type="caution">
    <text evidence="1">The sequence shown here is derived from an EMBL/GenBank/DDBJ whole genome shotgun (WGS) entry which is preliminary data.</text>
</comment>
<keyword evidence="2" id="KW-1185">Reference proteome</keyword>